<comment type="caution">
    <text evidence="1">The sequence shown here is derived from an EMBL/GenBank/DDBJ whole genome shotgun (WGS) entry which is preliminary data.</text>
</comment>
<proteinExistence type="predicted"/>
<gene>
    <name evidence="1" type="ORF">GCM10011415_07940</name>
</gene>
<organism evidence="1 2">
    <name type="scientific">Salipiger pallidus</name>
    <dbReference type="NCBI Taxonomy" id="1775170"/>
    <lineage>
        <taxon>Bacteria</taxon>
        <taxon>Pseudomonadati</taxon>
        <taxon>Pseudomonadota</taxon>
        <taxon>Alphaproteobacteria</taxon>
        <taxon>Rhodobacterales</taxon>
        <taxon>Roseobacteraceae</taxon>
        <taxon>Salipiger</taxon>
    </lineage>
</organism>
<reference evidence="1" key="2">
    <citation type="submission" date="2020-09" db="EMBL/GenBank/DDBJ databases">
        <authorList>
            <person name="Sun Q."/>
            <person name="Zhou Y."/>
        </authorList>
    </citation>
    <scope>NUCLEOTIDE SEQUENCE</scope>
    <source>
        <strain evidence="1">CGMCC 1.15762</strain>
    </source>
</reference>
<name>A0A8J2ZHN1_9RHOB</name>
<evidence type="ECO:0000313" key="1">
    <source>
        <dbReference type="EMBL" id="GGG63883.1"/>
    </source>
</evidence>
<sequence>MIQGVEAGEAFTSVVRMVAHAPIIDELTDAYVAPPWTGRVGDTDGGAGSVPGAPRWASVTSGLEIFEHPIAGDQLVARDITVRLAPGIGSTALLSAYRIEHRVAGPYAWASIEVPAAQGAGSIEGYQQGEVVELRALAVSRDGLEGPYSPIATITVGEDDPTLPTALDAQSITASSGLGNATITVAVPSGATTAIQLFRVPAGSELDVALHAAGDPVPVAAGSTISITDGDATRQTMLENGQFSSVSAWELGDGWTITDGYAAAIMATASETSLSQDISVSANRVLRLAYRMSDWQSGTVTPRLTGGGVVSGPSVGADGRHYVELTTLFGSSSLEFLKSADFVGKLSDVTLYQHTAACAPQGQWDYYAQPRNDAALADVAGPASTEIA</sequence>
<dbReference type="RefSeq" id="WP_188788896.1">
    <property type="nucleotide sequence ID" value="NZ_BMJV01000001.1"/>
</dbReference>
<dbReference type="EMBL" id="BMJV01000001">
    <property type="protein sequence ID" value="GGG63883.1"/>
    <property type="molecule type" value="Genomic_DNA"/>
</dbReference>
<dbReference type="AlphaFoldDB" id="A0A8J2ZHN1"/>
<reference evidence="1" key="1">
    <citation type="journal article" date="2014" name="Int. J. Syst. Evol. Microbiol.">
        <title>Complete genome sequence of Corynebacterium casei LMG S-19264T (=DSM 44701T), isolated from a smear-ripened cheese.</title>
        <authorList>
            <consortium name="US DOE Joint Genome Institute (JGI-PGF)"/>
            <person name="Walter F."/>
            <person name="Albersmeier A."/>
            <person name="Kalinowski J."/>
            <person name="Ruckert C."/>
        </authorList>
    </citation>
    <scope>NUCLEOTIDE SEQUENCE</scope>
    <source>
        <strain evidence="1">CGMCC 1.15762</strain>
    </source>
</reference>
<evidence type="ECO:0000313" key="2">
    <source>
        <dbReference type="Proteomes" id="UP000617145"/>
    </source>
</evidence>
<accession>A0A8J2ZHN1</accession>
<protein>
    <submittedName>
        <fullName evidence="1">Uncharacterized protein</fullName>
    </submittedName>
</protein>
<keyword evidence="2" id="KW-1185">Reference proteome</keyword>
<dbReference type="Proteomes" id="UP000617145">
    <property type="component" value="Unassembled WGS sequence"/>
</dbReference>